<evidence type="ECO:0000259" key="3">
    <source>
        <dbReference type="PROSITE" id="PS51819"/>
    </source>
</evidence>
<dbReference type="GO" id="GO:0051213">
    <property type="term" value="F:dioxygenase activity"/>
    <property type="evidence" value="ECO:0007669"/>
    <property type="project" value="UniProtKB-KW"/>
</dbReference>
<evidence type="ECO:0000313" key="4">
    <source>
        <dbReference type="EMBL" id="KAF2813612.1"/>
    </source>
</evidence>
<keyword evidence="2" id="KW-0732">Signal</keyword>
<dbReference type="PANTHER" id="PTHR10374">
    <property type="entry name" value="LACTOYLGLUTATHIONE LYASE GLYOXALASE I"/>
    <property type="match status" value="1"/>
</dbReference>
<accession>A0A6A6YXD3</accession>
<keyword evidence="4 6" id="KW-0223">Dioxygenase</keyword>
<dbReference type="GO" id="GO:0046872">
    <property type="term" value="F:metal ion binding"/>
    <property type="evidence" value="ECO:0007669"/>
    <property type="project" value="UniProtKB-KW"/>
</dbReference>
<dbReference type="GO" id="GO:0004462">
    <property type="term" value="F:lactoylglutathione lyase activity"/>
    <property type="evidence" value="ECO:0007669"/>
    <property type="project" value="InterPro"/>
</dbReference>
<dbReference type="Gene3D" id="3.10.180.10">
    <property type="entry name" value="2,3-Dihydroxybiphenyl 1,2-Dioxygenase, domain 1"/>
    <property type="match status" value="1"/>
</dbReference>
<gene>
    <name evidence="4 6" type="ORF">BDZ99DRAFT_507479</name>
</gene>
<organism evidence="4">
    <name type="scientific">Mytilinidion resinicola</name>
    <dbReference type="NCBI Taxonomy" id="574789"/>
    <lineage>
        <taxon>Eukaryota</taxon>
        <taxon>Fungi</taxon>
        <taxon>Dikarya</taxon>
        <taxon>Ascomycota</taxon>
        <taxon>Pezizomycotina</taxon>
        <taxon>Dothideomycetes</taxon>
        <taxon>Pleosporomycetidae</taxon>
        <taxon>Mytilinidiales</taxon>
        <taxon>Mytilinidiaceae</taxon>
        <taxon>Mytilinidion</taxon>
    </lineage>
</organism>
<dbReference type="InterPro" id="IPR004360">
    <property type="entry name" value="Glyas_Fos-R_dOase_dom"/>
</dbReference>
<sequence>MILPFSTLLSLLAAFSSLSTPALSCAPPQTRAQSPVTIGTDGPADPTTVGFNLNHIAIQVRNLTASRAFYGDVLGLRHIFTYEASADFAIVYMGHAQGGRNGTGYQTGAEMARDQWNSEGLLELVWSSENKHIDSAVFGFSHLGLIVPDIQAFQDRLIARNIQVEKKVGELPSKDFGVYFGLHGKDPVLPKALEELVAAFVFVRDPDGYLIEVQVQQ</sequence>
<keyword evidence="1" id="KW-0479">Metal-binding</keyword>
<protein>
    <submittedName>
        <fullName evidence="4 6">Glyoxalase/Bleomycin resistance protein/Dihydroxybiphenyl dioxygenase</fullName>
    </submittedName>
</protein>
<dbReference type="GeneID" id="54465144"/>
<dbReference type="SUPFAM" id="SSF54593">
    <property type="entry name" value="Glyoxalase/Bleomycin resistance protein/Dihydroxybiphenyl dioxygenase"/>
    <property type="match status" value="1"/>
</dbReference>
<reference evidence="4 6" key="1">
    <citation type="journal article" date="2020" name="Stud. Mycol.">
        <title>101 Dothideomycetes genomes: a test case for predicting lifestyles and emergence of pathogens.</title>
        <authorList>
            <person name="Haridas S."/>
            <person name="Albert R."/>
            <person name="Binder M."/>
            <person name="Bloem J."/>
            <person name="Labutti K."/>
            <person name="Salamov A."/>
            <person name="Andreopoulos B."/>
            <person name="Baker S."/>
            <person name="Barry K."/>
            <person name="Bills G."/>
            <person name="Bluhm B."/>
            <person name="Cannon C."/>
            <person name="Castanera R."/>
            <person name="Culley D."/>
            <person name="Daum C."/>
            <person name="Ezra D."/>
            <person name="Gonzalez J."/>
            <person name="Henrissat B."/>
            <person name="Kuo A."/>
            <person name="Liang C."/>
            <person name="Lipzen A."/>
            <person name="Lutzoni F."/>
            <person name="Magnuson J."/>
            <person name="Mondo S."/>
            <person name="Nolan M."/>
            <person name="Ohm R."/>
            <person name="Pangilinan J."/>
            <person name="Park H.-J."/>
            <person name="Ramirez L."/>
            <person name="Alfaro M."/>
            <person name="Sun H."/>
            <person name="Tritt A."/>
            <person name="Yoshinaga Y."/>
            <person name="Zwiers L.-H."/>
            <person name="Turgeon B."/>
            <person name="Goodwin S."/>
            <person name="Spatafora J."/>
            <person name="Crous P."/>
            <person name="Grigoriev I."/>
        </authorList>
    </citation>
    <scope>NUCLEOTIDE SEQUENCE</scope>
    <source>
        <strain evidence="4 6">CBS 304.34</strain>
    </source>
</reference>
<dbReference type="Proteomes" id="UP000504636">
    <property type="component" value="Unplaced"/>
</dbReference>
<reference evidence="6" key="2">
    <citation type="submission" date="2020-04" db="EMBL/GenBank/DDBJ databases">
        <authorList>
            <consortium name="NCBI Genome Project"/>
        </authorList>
    </citation>
    <scope>NUCLEOTIDE SEQUENCE</scope>
    <source>
        <strain evidence="6">CBS 304.34</strain>
    </source>
</reference>
<dbReference type="RefSeq" id="XP_033580576.1">
    <property type="nucleotide sequence ID" value="XM_033724251.1"/>
</dbReference>
<dbReference type="PANTHER" id="PTHR10374:SF19">
    <property type="entry name" value="LYASE (GLO1), PUTATIVE (AFU_ORTHOLOGUE AFUA_2G13550)-RELATED"/>
    <property type="match status" value="1"/>
</dbReference>
<feature type="domain" description="VOC" evidence="3">
    <location>
        <begin position="52"/>
        <end position="216"/>
    </location>
</feature>
<proteinExistence type="predicted"/>
<evidence type="ECO:0000313" key="6">
    <source>
        <dbReference type="RefSeq" id="XP_033580576.1"/>
    </source>
</evidence>
<dbReference type="PROSITE" id="PS00934">
    <property type="entry name" value="GLYOXALASE_I_1"/>
    <property type="match status" value="1"/>
</dbReference>
<feature type="chain" id="PRO_5044629421" evidence="2">
    <location>
        <begin position="25"/>
        <end position="217"/>
    </location>
</feature>
<reference evidence="6" key="3">
    <citation type="submission" date="2025-04" db="UniProtKB">
        <authorList>
            <consortium name="RefSeq"/>
        </authorList>
    </citation>
    <scope>IDENTIFICATION</scope>
    <source>
        <strain evidence="6">CBS 304.34</strain>
    </source>
</reference>
<keyword evidence="4 6" id="KW-0560">Oxidoreductase</keyword>
<name>A0A6A6YXD3_9PEZI</name>
<evidence type="ECO:0000256" key="1">
    <source>
        <dbReference type="ARBA" id="ARBA00022723"/>
    </source>
</evidence>
<keyword evidence="5" id="KW-1185">Reference proteome</keyword>
<dbReference type="OrthoDB" id="16820at2759"/>
<feature type="signal peptide" evidence="2">
    <location>
        <begin position="1"/>
        <end position="24"/>
    </location>
</feature>
<evidence type="ECO:0000313" key="5">
    <source>
        <dbReference type="Proteomes" id="UP000504636"/>
    </source>
</evidence>
<evidence type="ECO:0000256" key="2">
    <source>
        <dbReference type="SAM" id="SignalP"/>
    </source>
</evidence>
<dbReference type="InterPro" id="IPR029068">
    <property type="entry name" value="Glyas_Bleomycin-R_OHBP_Dase"/>
</dbReference>
<dbReference type="AlphaFoldDB" id="A0A6A6YXD3"/>
<dbReference type="InterPro" id="IPR018146">
    <property type="entry name" value="Glyoxalase_1_CS"/>
</dbReference>
<dbReference type="EMBL" id="MU003696">
    <property type="protein sequence ID" value="KAF2813612.1"/>
    <property type="molecule type" value="Genomic_DNA"/>
</dbReference>
<dbReference type="PROSITE" id="PS51819">
    <property type="entry name" value="VOC"/>
    <property type="match status" value="1"/>
</dbReference>
<dbReference type="InterPro" id="IPR037523">
    <property type="entry name" value="VOC_core"/>
</dbReference>
<dbReference type="Pfam" id="PF00903">
    <property type="entry name" value="Glyoxalase"/>
    <property type="match status" value="1"/>
</dbReference>